<keyword evidence="8" id="KW-0479">Metal-binding</keyword>
<protein>
    <recommendedName>
        <fullName evidence="7">Formamidopyrimidine-DNA glycosylase</fullName>
        <ecNumber evidence="5">3.2.2.23</ecNumber>
        <ecNumber evidence="6">4.2.99.18</ecNumber>
    </recommendedName>
    <alternativeName>
        <fullName evidence="18">DNA-(apurinic or apyrimidinic site) lyase MutM</fullName>
    </alternativeName>
</protein>
<dbReference type="SMART" id="SM01232">
    <property type="entry name" value="H2TH"/>
    <property type="match status" value="1"/>
</dbReference>
<keyword evidence="10 20" id="KW-0863">Zinc-finger</keyword>
<dbReference type="GO" id="GO:0008534">
    <property type="term" value="F:oxidized purine nucleobase lesion DNA N-glycosylase activity"/>
    <property type="evidence" value="ECO:0007669"/>
    <property type="project" value="UniProtKB-EC"/>
</dbReference>
<dbReference type="PROSITE" id="PS51068">
    <property type="entry name" value="FPG_CAT"/>
    <property type="match status" value="1"/>
</dbReference>
<dbReference type="InterPro" id="IPR035937">
    <property type="entry name" value="FPG_N"/>
</dbReference>
<dbReference type="PROSITE" id="PS51066">
    <property type="entry name" value="ZF_FPG_2"/>
    <property type="match status" value="1"/>
</dbReference>
<keyword evidence="9" id="KW-0227">DNA damage</keyword>
<keyword evidence="13" id="KW-0238">DNA-binding</keyword>
<evidence type="ECO:0000313" key="24">
    <source>
        <dbReference type="Proteomes" id="UP001524502"/>
    </source>
</evidence>
<keyword evidence="12" id="KW-0862">Zinc</keyword>
<keyword evidence="15 23" id="KW-0456">Lyase</keyword>
<dbReference type="CDD" id="cd08966">
    <property type="entry name" value="EcFpg-like_N"/>
    <property type="match status" value="1"/>
</dbReference>
<feature type="domain" description="Formamidopyrimidine-DNA glycosylase catalytic" evidence="22">
    <location>
        <begin position="2"/>
        <end position="115"/>
    </location>
</feature>
<evidence type="ECO:0000256" key="11">
    <source>
        <dbReference type="ARBA" id="ARBA00022801"/>
    </source>
</evidence>
<evidence type="ECO:0000256" key="6">
    <source>
        <dbReference type="ARBA" id="ARBA00012720"/>
    </source>
</evidence>
<evidence type="ECO:0000256" key="3">
    <source>
        <dbReference type="ARBA" id="ARBA00009409"/>
    </source>
</evidence>
<dbReference type="SMART" id="SM00898">
    <property type="entry name" value="Fapy_DNA_glyco"/>
    <property type="match status" value="1"/>
</dbReference>
<dbReference type="GO" id="GO:0140078">
    <property type="term" value="F:class I DNA-(apurinic or apyrimidinic site) endonuclease activity"/>
    <property type="evidence" value="ECO:0007669"/>
    <property type="project" value="UniProtKB-EC"/>
</dbReference>
<dbReference type="EMBL" id="JANFXK010000012">
    <property type="protein sequence ID" value="MCQ4637374.1"/>
    <property type="molecule type" value="Genomic_DNA"/>
</dbReference>
<feature type="domain" description="FPG-type" evidence="21">
    <location>
        <begin position="240"/>
        <end position="274"/>
    </location>
</feature>
<dbReference type="NCBIfam" id="TIGR00577">
    <property type="entry name" value="fpg"/>
    <property type="match status" value="1"/>
</dbReference>
<evidence type="ECO:0000256" key="13">
    <source>
        <dbReference type="ARBA" id="ARBA00023125"/>
    </source>
</evidence>
<dbReference type="Gene3D" id="1.10.8.50">
    <property type="match status" value="1"/>
</dbReference>
<dbReference type="InterPro" id="IPR015886">
    <property type="entry name" value="H2TH_FPG"/>
</dbReference>
<dbReference type="Proteomes" id="UP001524502">
    <property type="component" value="Unassembled WGS sequence"/>
</dbReference>
<dbReference type="NCBIfam" id="NF002211">
    <property type="entry name" value="PRK01103.1"/>
    <property type="match status" value="1"/>
</dbReference>
<sequence length="284" mass="32087">MPELPEVETVKRIIEPQIVGQKILSVTINHPQVIAYPGEHLFVELLTGQTVQSMSRRGKFLTIHFASGDRVVIHLRMTGQLLIAPMDYPIEKHTHFIAELSAGSELRYIDVRRFGRFWYLRADETDAFTGQDKLGLEPLDENLTAAYLQGNLGKRKKTIKEMLHDQSIVAGIGNIYSDEILFASGVYPKEKCLDLDCDDWSRIAKAIKEIIAWGIDTNEMTAEEYLAGKGKEYRNTPHLRVYGRSGQLCAVCQSEIEKITIGGRSSCYCPSCQMKKSIYSDLIK</sequence>
<dbReference type="PANTHER" id="PTHR22993">
    <property type="entry name" value="FORMAMIDOPYRIMIDINE-DNA GLYCOSYLASE"/>
    <property type="match status" value="1"/>
</dbReference>
<dbReference type="SUPFAM" id="SSF81624">
    <property type="entry name" value="N-terminal domain of MutM-like DNA repair proteins"/>
    <property type="match status" value="1"/>
</dbReference>
<evidence type="ECO:0000256" key="2">
    <source>
        <dbReference type="ARBA" id="ARBA00001947"/>
    </source>
</evidence>
<keyword evidence="17 23" id="KW-0326">Glycosidase</keyword>
<evidence type="ECO:0000256" key="8">
    <source>
        <dbReference type="ARBA" id="ARBA00022723"/>
    </source>
</evidence>
<dbReference type="RefSeq" id="WP_256132564.1">
    <property type="nucleotide sequence ID" value="NZ_JANFXK010000012.1"/>
</dbReference>
<proteinExistence type="inferred from homology"/>
<evidence type="ECO:0000256" key="4">
    <source>
        <dbReference type="ARBA" id="ARBA00011245"/>
    </source>
</evidence>
<reference evidence="23 24" key="1">
    <citation type="submission" date="2022-06" db="EMBL/GenBank/DDBJ databases">
        <title>Isolation of gut microbiota from human fecal samples.</title>
        <authorList>
            <person name="Pamer E.G."/>
            <person name="Barat B."/>
            <person name="Waligurski E."/>
            <person name="Medina S."/>
            <person name="Paddock L."/>
            <person name="Mostad J."/>
        </authorList>
    </citation>
    <scope>NUCLEOTIDE SEQUENCE [LARGE SCALE GENOMIC DNA]</scope>
    <source>
        <strain evidence="23 24">SL.3.17</strain>
    </source>
</reference>
<keyword evidence="11 23" id="KW-0378">Hydrolase</keyword>
<comment type="similarity">
    <text evidence="3">Belongs to the FPG family.</text>
</comment>
<evidence type="ECO:0000256" key="14">
    <source>
        <dbReference type="ARBA" id="ARBA00023204"/>
    </source>
</evidence>
<evidence type="ECO:0000259" key="22">
    <source>
        <dbReference type="PROSITE" id="PS51068"/>
    </source>
</evidence>
<comment type="subunit">
    <text evidence="4">Monomer.</text>
</comment>
<evidence type="ECO:0000259" key="21">
    <source>
        <dbReference type="PROSITE" id="PS51066"/>
    </source>
</evidence>
<evidence type="ECO:0000256" key="20">
    <source>
        <dbReference type="PROSITE-ProRule" id="PRU00391"/>
    </source>
</evidence>
<keyword evidence="24" id="KW-1185">Reference proteome</keyword>
<keyword evidence="16" id="KW-0511">Multifunctional enzyme</keyword>
<dbReference type="SUPFAM" id="SSF57716">
    <property type="entry name" value="Glucocorticoid receptor-like (DNA-binding domain)"/>
    <property type="match status" value="1"/>
</dbReference>
<dbReference type="EC" id="4.2.99.18" evidence="6"/>
<dbReference type="Pfam" id="PF01149">
    <property type="entry name" value="Fapy_DNA_glyco"/>
    <property type="match status" value="1"/>
</dbReference>
<accession>A0ABT1RQD4</accession>
<dbReference type="Pfam" id="PF06831">
    <property type="entry name" value="H2TH"/>
    <property type="match status" value="1"/>
</dbReference>
<comment type="caution">
    <text evidence="23">The sequence shown here is derived from an EMBL/GenBank/DDBJ whole genome shotgun (WGS) entry which is preliminary data.</text>
</comment>
<comment type="cofactor">
    <cofactor evidence="2">
        <name>Zn(2+)</name>
        <dbReference type="ChEBI" id="CHEBI:29105"/>
    </cofactor>
</comment>
<evidence type="ECO:0000256" key="5">
    <source>
        <dbReference type="ARBA" id="ARBA00012024"/>
    </source>
</evidence>
<dbReference type="InterPro" id="IPR012319">
    <property type="entry name" value="FPG_cat"/>
</dbReference>
<evidence type="ECO:0000256" key="1">
    <source>
        <dbReference type="ARBA" id="ARBA00001668"/>
    </source>
</evidence>
<dbReference type="InterPro" id="IPR010979">
    <property type="entry name" value="Ribosomal_uS13-like_H2TH"/>
</dbReference>
<dbReference type="SUPFAM" id="SSF46946">
    <property type="entry name" value="S13-like H2TH domain"/>
    <property type="match status" value="1"/>
</dbReference>
<dbReference type="InterPro" id="IPR000214">
    <property type="entry name" value="Znf_DNA_glyclase/AP_lyase"/>
</dbReference>
<comment type="catalytic activity">
    <reaction evidence="19">
        <text>2'-deoxyribonucleotide-(2'-deoxyribose 5'-phosphate)-2'-deoxyribonucleotide-DNA = a 3'-end 2'-deoxyribonucleotide-(2,3-dehydro-2,3-deoxyribose 5'-phosphate)-DNA + a 5'-end 5'-phospho-2'-deoxyribonucleoside-DNA + H(+)</text>
        <dbReference type="Rhea" id="RHEA:66592"/>
        <dbReference type="Rhea" id="RHEA-COMP:13180"/>
        <dbReference type="Rhea" id="RHEA-COMP:16897"/>
        <dbReference type="Rhea" id="RHEA-COMP:17067"/>
        <dbReference type="ChEBI" id="CHEBI:15378"/>
        <dbReference type="ChEBI" id="CHEBI:136412"/>
        <dbReference type="ChEBI" id="CHEBI:157695"/>
        <dbReference type="ChEBI" id="CHEBI:167181"/>
        <dbReference type="EC" id="4.2.99.18"/>
    </reaction>
</comment>
<evidence type="ECO:0000256" key="10">
    <source>
        <dbReference type="ARBA" id="ARBA00022771"/>
    </source>
</evidence>
<comment type="catalytic activity">
    <reaction evidence="1">
        <text>Hydrolysis of DNA containing ring-opened 7-methylguanine residues, releasing 2,6-diamino-4-hydroxy-5-(N-methyl)formamidopyrimidine.</text>
        <dbReference type="EC" id="3.2.2.23"/>
    </reaction>
</comment>
<evidence type="ECO:0000256" key="15">
    <source>
        <dbReference type="ARBA" id="ARBA00023239"/>
    </source>
</evidence>
<dbReference type="InterPro" id="IPR010663">
    <property type="entry name" value="Znf_FPG/IleRS"/>
</dbReference>
<keyword evidence="14" id="KW-0234">DNA repair</keyword>
<evidence type="ECO:0000256" key="12">
    <source>
        <dbReference type="ARBA" id="ARBA00022833"/>
    </source>
</evidence>
<evidence type="ECO:0000256" key="7">
    <source>
        <dbReference type="ARBA" id="ARBA00016240"/>
    </source>
</evidence>
<evidence type="ECO:0000256" key="18">
    <source>
        <dbReference type="ARBA" id="ARBA00030638"/>
    </source>
</evidence>
<evidence type="ECO:0000256" key="17">
    <source>
        <dbReference type="ARBA" id="ARBA00023295"/>
    </source>
</evidence>
<evidence type="ECO:0000256" key="16">
    <source>
        <dbReference type="ARBA" id="ARBA00023268"/>
    </source>
</evidence>
<name>A0ABT1RQD4_9FIRM</name>
<gene>
    <name evidence="23" type="primary">mutM</name>
    <name evidence="23" type="ORF">NE619_11625</name>
</gene>
<evidence type="ECO:0000256" key="19">
    <source>
        <dbReference type="ARBA" id="ARBA00044632"/>
    </source>
</evidence>
<dbReference type="EC" id="3.2.2.23" evidence="5"/>
<dbReference type="Pfam" id="PF06827">
    <property type="entry name" value="zf-FPG_IleRS"/>
    <property type="match status" value="1"/>
</dbReference>
<dbReference type="InterPro" id="IPR020629">
    <property type="entry name" value="FPG_Glyclase"/>
</dbReference>
<dbReference type="PANTHER" id="PTHR22993:SF9">
    <property type="entry name" value="FORMAMIDOPYRIMIDINE-DNA GLYCOSYLASE"/>
    <property type="match status" value="1"/>
</dbReference>
<organism evidence="23 24">
    <name type="scientific">Anaerovorax odorimutans</name>
    <dbReference type="NCBI Taxonomy" id="109327"/>
    <lineage>
        <taxon>Bacteria</taxon>
        <taxon>Bacillati</taxon>
        <taxon>Bacillota</taxon>
        <taxon>Clostridia</taxon>
        <taxon>Peptostreptococcales</taxon>
        <taxon>Anaerovoracaceae</taxon>
        <taxon>Anaerovorax</taxon>
    </lineage>
</organism>
<dbReference type="Gene3D" id="3.20.190.10">
    <property type="entry name" value="MutM-like, N-terminal"/>
    <property type="match status" value="1"/>
</dbReference>
<evidence type="ECO:0000313" key="23">
    <source>
        <dbReference type="EMBL" id="MCQ4637374.1"/>
    </source>
</evidence>
<evidence type="ECO:0000256" key="9">
    <source>
        <dbReference type="ARBA" id="ARBA00022763"/>
    </source>
</evidence>